<evidence type="ECO:0008006" key="5">
    <source>
        <dbReference type="Google" id="ProtNLM"/>
    </source>
</evidence>
<protein>
    <recommendedName>
        <fullName evidence="5">Lipoprotein</fullName>
    </recommendedName>
</protein>
<feature type="chain" id="PRO_5046870658" description="Lipoprotein" evidence="2">
    <location>
        <begin position="31"/>
        <end position="113"/>
    </location>
</feature>
<feature type="signal peptide" evidence="2">
    <location>
        <begin position="1"/>
        <end position="30"/>
    </location>
</feature>
<feature type="compositionally biased region" description="Basic and acidic residues" evidence="1">
    <location>
        <begin position="49"/>
        <end position="58"/>
    </location>
</feature>
<evidence type="ECO:0000256" key="1">
    <source>
        <dbReference type="SAM" id="MobiDB-lite"/>
    </source>
</evidence>
<keyword evidence="2" id="KW-0732">Signal</keyword>
<reference evidence="4" key="1">
    <citation type="journal article" date="2019" name="Int. J. Syst. Evol. Microbiol.">
        <title>The Global Catalogue of Microorganisms (GCM) 10K type strain sequencing project: providing services to taxonomists for standard genome sequencing and annotation.</title>
        <authorList>
            <consortium name="The Broad Institute Genomics Platform"/>
            <consortium name="The Broad Institute Genome Sequencing Center for Infectious Disease"/>
            <person name="Wu L."/>
            <person name="Ma J."/>
        </authorList>
    </citation>
    <scope>NUCLEOTIDE SEQUENCE [LARGE SCALE GENOMIC DNA]</scope>
    <source>
        <strain evidence="4">KCTC 42441</strain>
    </source>
</reference>
<evidence type="ECO:0000256" key="2">
    <source>
        <dbReference type="SAM" id="SignalP"/>
    </source>
</evidence>
<organism evidence="3 4">
    <name type="scientific">Luteimonas soli</name>
    <dbReference type="NCBI Taxonomy" id="1648966"/>
    <lineage>
        <taxon>Bacteria</taxon>
        <taxon>Pseudomonadati</taxon>
        <taxon>Pseudomonadota</taxon>
        <taxon>Gammaproteobacteria</taxon>
        <taxon>Lysobacterales</taxon>
        <taxon>Lysobacteraceae</taxon>
        <taxon>Luteimonas</taxon>
    </lineage>
</organism>
<feature type="region of interest" description="Disordered" evidence="1">
    <location>
        <begin position="74"/>
        <end position="113"/>
    </location>
</feature>
<evidence type="ECO:0000313" key="3">
    <source>
        <dbReference type="EMBL" id="MFC3714716.1"/>
    </source>
</evidence>
<feature type="compositionally biased region" description="Basic and acidic residues" evidence="1">
    <location>
        <begin position="92"/>
        <end position="113"/>
    </location>
</feature>
<comment type="caution">
    <text evidence="3">The sequence shown here is derived from an EMBL/GenBank/DDBJ whole genome shotgun (WGS) entry which is preliminary data.</text>
</comment>
<gene>
    <name evidence="3" type="ORF">ACFONC_00905</name>
</gene>
<evidence type="ECO:0000313" key="4">
    <source>
        <dbReference type="Proteomes" id="UP001595705"/>
    </source>
</evidence>
<dbReference type="RefSeq" id="WP_386741662.1">
    <property type="nucleotide sequence ID" value="NZ_JBHRYA010000001.1"/>
</dbReference>
<dbReference type="PROSITE" id="PS51257">
    <property type="entry name" value="PROKAR_LIPOPROTEIN"/>
    <property type="match status" value="1"/>
</dbReference>
<feature type="region of interest" description="Disordered" evidence="1">
    <location>
        <begin position="23"/>
        <end position="58"/>
    </location>
</feature>
<name>A0ABV7XFZ4_9GAMM</name>
<dbReference type="Proteomes" id="UP001595705">
    <property type="component" value="Unassembled WGS sequence"/>
</dbReference>
<accession>A0ABV7XFZ4</accession>
<sequence length="113" mass="11829">MESTPRWMAAAVGAAALALGACSATGPTQARSEPTLRFTHPADTASGSRDGHDAPARVRRDAYGRPIHFREIPLDRHGTAVRDAGTGQGAACDDRGRCAEEDGSAARRGSDDR</sequence>
<proteinExistence type="predicted"/>
<keyword evidence="4" id="KW-1185">Reference proteome</keyword>
<dbReference type="EMBL" id="JBHRYA010000001">
    <property type="protein sequence ID" value="MFC3714716.1"/>
    <property type="molecule type" value="Genomic_DNA"/>
</dbReference>